<dbReference type="PRINTS" id="PR00081">
    <property type="entry name" value="GDHRDH"/>
</dbReference>
<sequence length="260" mass="26952">MGRFDNKVVLVTGSSSGLGAATVERFLAEGAQVVGSDIAAPAAGIVSPTKFVQCDVTDEAAVTALVASAAELTGRIDTVCTFAGIPGGGPVHLVDSASWNQVIGVNLTGTFFTCKHVIIQMLGQDRVDDERGSVITVASVEGLEGTAGGSSYNASKGGVAILTKNMAIDYGRQGIRVNSICPGFIDTPMLRMLGDPEMDEMLGEIKEEHKLRRLGRPEEIASVASFLASTDASFVTGQTIAVDGGYTAGRDHGVTKRMGL</sequence>
<reference evidence="3" key="1">
    <citation type="submission" date="2020-05" db="EMBL/GenBank/DDBJ databases">
        <authorList>
            <person name="Chiriac C."/>
            <person name="Salcher M."/>
            <person name="Ghai R."/>
            <person name="Kavagutti S V."/>
        </authorList>
    </citation>
    <scope>NUCLEOTIDE SEQUENCE</scope>
</reference>
<dbReference type="InterPro" id="IPR036291">
    <property type="entry name" value="NAD(P)-bd_dom_sf"/>
</dbReference>
<dbReference type="InterPro" id="IPR002347">
    <property type="entry name" value="SDR_fam"/>
</dbReference>
<evidence type="ECO:0000256" key="2">
    <source>
        <dbReference type="ARBA" id="ARBA00023002"/>
    </source>
</evidence>
<keyword evidence="2" id="KW-0560">Oxidoreductase</keyword>
<evidence type="ECO:0000313" key="3">
    <source>
        <dbReference type="EMBL" id="CAB4601983.1"/>
    </source>
</evidence>
<dbReference type="InterPro" id="IPR020904">
    <property type="entry name" value="Sc_DH/Rdtase_CS"/>
</dbReference>
<organism evidence="3">
    <name type="scientific">freshwater metagenome</name>
    <dbReference type="NCBI Taxonomy" id="449393"/>
    <lineage>
        <taxon>unclassified sequences</taxon>
        <taxon>metagenomes</taxon>
        <taxon>ecological metagenomes</taxon>
    </lineage>
</organism>
<dbReference type="FunFam" id="3.40.50.720:FF:000084">
    <property type="entry name" value="Short-chain dehydrogenase reductase"/>
    <property type="match status" value="1"/>
</dbReference>
<dbReference type="Pfam" id="PF13561">
    <property type="entry name" value="adh_short_C2"/>
    <property type="match status" value="1"/>
</dbReference>
<dbReference type="PANTHER" id="PTHR24321">
    <property type="entry name" value="DEHYDROGENASES, SHORT CHAIN"/>
    <property type="match status" value="1"/>
</dbReference>
<evidence type="ECO:0000256" key="1">
    <source>
        <dbReference type="ARBA" id="ARBA00006484"/>
    </source>
</evidence>
<dbReference type="EMBL" id="CAEZUP010000013">
    <property type="protein sequence ID" value="CAB4601983.1"/>
    <property type="molecule type" value="Genomic_DNA"/>
</dbReference>
<dbReference type="PANTHER" id="PTHR24321:SF8">
    <property type="entry name" value="ESTRADIOL 17-BETA-DEHYDROGENASE 8-RELATED"/>
    <property type="match status" value="1"/>
</dbReference>
<protein>
    <submittedName>
        <fullName evidence="3">Unannotated protein</fullName>
    </submittedName>
</protein>
<name>A0A6J6GQ36_9ZZZZ</name>
<dbReference type="AlphaFoldDB" id="A0A6J6GQ36"/>
<dbReference type="PRINTS" id="PR00080">
    <property type="entry name" value="SDRFAMILY"/>
</dbReference>
<dbReference type="GO" id="GO:0016491">
    <property type="term" value="F:oxidoreductase activity"/>
    <property type="evidence" value="ECO:0007669"/>
    <property type="project" value="UniProtKB-KW"/>
</dbReference>
<gene>
    <name evidence="3" type="ORF">UFOPK1835_00476</name>
</gene>
<dbReference type="Gene3D" id="3.40.50.720">
    <property type="entry name" value="NAD(P)-binding Rossmann-like Domain"/>
    <property type="match status" value="1"/>
</dbReference>
<dbReference type="SUPFAM" id="SSF51735">
    <property type="entry name" value="NAD(P)-binding Rossmann-fold domains"/>
    <property type="match status" value="1"/>
</dbReference>
<proteinExistence type="inferred from homology"/>
<accession>A0A6J6GQ36</accession>
<dbReference type="PROSITE" id="PS00061">
    <property type="entry name" value="ADH_SHORT"/>
    <property type="match status" value="1"/>
</dbReference>
<dbReference type="CDD" id="cd05233">
    <property type="entry name" value="SDR_c"/>
    <property type="match status" value="1"/>
</dbReference>
<comment type="similarity">
    <text evidence="1">Belongs to the short-chain dehydrogenases/reductases (SDR) family.</text>
</comment>